<evidence type="ECO:0000256" key="1">
    <source>
        <dbReference type="ARBA" id="ARBA00004141"/>
    </source>
</evidence>
<dbReference type="EMBL" id="JACDTQ010000812">
    <property type="protein sequence ID" value="KAF5925488.1"/>
    <property type="molecule type" value="Genomic_DNA"/>
</dbReference>
<keyword evidence="8" id="KW-1185">Reference proteome</keyword>
<dbReference type="Pfam" id="PF03348">
    <property type="entry name" value="Serinc"/>
    <property type="match status" value="1"/>
</dbReference>
<proteinExistence type="inferred from homology"/>
<evidence type="ECO:0000256" key="6">
    <source>
        <dbReference type="SAM" id="Phobius"/>
    </source>
</evidence>
<dbReference type="Proteomes" id="UP000551758">
    <property type="component" value="Unassembled WGS sequence"/>
</dbReference>
<dbReference type="AlphaFoldDB" id="A0A7J7FC69"/>
<protein>
    <submittedName>
        <fullName evidence="7">Uncharacterized protein</fullName>
    </submittedName>
</protein>
<evidence type="ECO:0000256" key="2">
    <source>
        <dbReference type="ARBA" id="ARBA00006665"/>
    </source>
</evidence>
<feature type="transmembrane region" description="Helical" evidence="6">
    <location>
        <begin position="62"/>
        <end position="80"/>
    </location>
</feature>
<keyword evidence="3 6" id="KW-0812">Transmembrane</keyword>
<evidence type="ECO:0000256" key="5">
    <source>
        <dbReference type="ARBA" id="ARBA00023136"/>
    </source>
</evidence>
<gene>
    <name evidence="7" type="ORF">HPG69_001934</name>
</gene>
<organism evidence="7 8">
    <name type="scientific">Diceros bicornis minor</name>
    <name type="common">South-central black rhinoceros</name>
    <dbReference type="NCBI Taxonomy" id="77932"/>
    <lineage>
        <taxon>Eukaryota</taxon>
        <taxon>Metazoa</taxon>
        <taxon>Chordata</taxon>
        <taxon>Craniata</taxon>
        <taxon>Vertebrata</taxon>
        <taxon>Euteleostomi</taxon>
        <taxon>Mammalia</taxon>
        <taxon>Eutheria</taxon>
        <taxon>Laurasiatheria</taxon>
        <taxon>Perissodactyla</taxon>
        <taxon>Rhinocerotidae</taxon>
        <taxon>Diceros</taxon>
    </lineage>
</organism>
<comment type="caution">
    <text evidence="7">The sequence shown here is derived from an EMBL/GenBank/DDBJ whole genome shotgun (WGS) entry which is preliminary data.</text>
</comment>
<dbReference type="GO" id="GO:0016020">
    <property type="term" value="C:membrane"/>
    <property type="evidence" value="ECO:0007669"/>
    <property type="project" value="UniProtKB-SubCell"/>
</dbReference>
<evidence type="ECO:0000256" key="3">
    <source>
        <dbReference type="ARBA" id="ARBA00022692"/>
    </source>
</evidence>
<evidence type="ECO:0000313" key="8">
    <source>
        <dbReference type="Proteomes" id="UP000551758"/>
    </source>
</evidence>
<evidence type="ECO:0000256" key="4">
    <source>
        <dbReference type="ARBA" id="ARBA00022989"/>
    </source>
</evidence>
<keyword evidence="5 6" id="KW-0472">Membrane</keyword>
<name>A0A7J7FC69_DICBM</name>
<keyword evidence="4 6" id="KW-1133">Transmembrane helix</keyword>
<reference evidence="7 8" key="1">
    <citation type="journal article" date="2020" name="Mol. Biol. Evol.">
        <title>Interspecific Gene Flow and the Evolution of Specialization in Black and White Rhinoceros.</title>
        <authorList>
            <person name="Moodley Y."/>
            <person name="Westbury M.V."/>
            <person name="Russo I.M."/>
            <person name="Gopalakrishnan S."/>
            <person name="Rakotoarivelo A."/>
            <person name="Olsen R.A."/>
            <person name="Prost S."/>
            <person name="Tunstall T."/>
            <person name="Ryder O.A."/>
            <person name="Dalen L."/>
            <person name="Bruford M.W."/>
        </authorList>
    </citation>
    <scope>NUCLEOTIDE SEQUENCE [LARGE SCALE GENOMIC DNA]</scope>
    <source>
        <strain evidence="7">SBR-YM</strain>
        <tissue evidence="7">Skin</tissue>
    </source>
</reference>
<comment type="similarity">
    <text evidence="2">Belongs to the TDE1 family.</text>
</comment>
<comment type="subcellular location">
    <subcellularLocation>
        <location evidence="1">Membrane</location>
        <topology evidence="1">Multi-pass membrane protein</topology>
    </subcellularLocation>
</comment>
<dbReference type="InterPro" id="IPR005016">
    <property type="entry name" value="TDE1/TMS"/>
</dbReference>
<sequence>MVDAKGITGPSTSLRLAQQRGGVSSVVVNPPFYQVSCCGPLPCPCCCPWRWPPLTESACSRLFYILLHVGASAVCCLLLSRTVVERVWGRAHGISGRGSGCNWERIKGETLR</sequence>
<accession>A0A7J7FC69</accession>
<evidence type="ECO:0000313" key="7">
    <source>
        <dbReference type="EMBL" id="KAF5925488.1"/>
    </source>
</evidence>